<dbReference type="RefSeq" id="WP_320223452.1">
    <property type="nucleotide sequence ID" value="NZ_JAVIIU010000008.1"/>
</dbReference>
<evidence type="ECO:0000313" key="1">
    <source>
        <dbReference type="EMBL" id="MDX8488904.1"/>
    </source>
</evidence>
<evidence type="ECO:0000313" key="2">
    <source>
        <dbReference type="Proteomes" id="UP001280156"/>
    </source>
</evidence>
<accession>A0ABU4YSQ3</accession>
<dbReference type="Proteomes" id="UP001280156">
    <property type="component" value="Unassembled WGS sequence"/>
</dbReference>
<dbReference type="EMBL" id="JAVIIV010000024">
    <property type="protein sequence ID" value="MDX8488904.1"/>
    <property type="molecule type" value="Genomic_DNA"/>
</dbReference>
<reference evidence="1 2" key="1">
    <citation type="submission" date="2023-08" db="EMBL/GenBank/DDBJ databases">
        <title>Implementing the SeqCode for naming new Mesorhizobium species isolated from Vachellia karroo root nodules.</title>
        <authorList>
            <person name="Van Lill M."/>
        </authorList>
    </citation>
    <scope>NUCLEOTIDE SEQUENCE [LARGE SCALE GENOMIC DNA]</scope>
    <source>
        <strain evidence="1 2">VK2B</strain>
    </source>
</reference>
<protein>
    <submittedName>
        <fullName evidence="1">Uncharacterized protein</fullName>
    </submittedName>
</protein>
<keyword evidence="2" id="KW-1185">Reference proteome</keyword>
<gene>
    <name evidence="1" type="ORF">RFM52_27425</name>
</gene>
<sequence>MSEVFLHAKSLGLLLRKDPDDSVVVHFRAMFAGLAGRVLRSWANPLNDLLVQGRSARSDEAVLETRLPVDAIEERLAEFLTPLLASLYDRFGVAGLSLNRVEAEVQRLLNSAVGKERAPAPS</sequence>
<comment type="caution">
    <text evidence="1">The sequence shown here is derived from an EMBL/GenBank/DDBJ whole genome shotgun (WGS) entry which is preliminary data.</text>
</comment>
<organism evidence="1 2">
    <name type="scientific">Mesorhizobium humile</name>
    <dbReference type="NCBI Taxonomy" id="3072313"/>
    <lineage>
        <taxon>Bacteria</taxon>
        <taxon>Pseudomonadati</taxon>
        <taxon>Pseudomonadota</taxon>
        <taxon>Alphaproteobacteria</taxon>
        <taxon>Hyphomicrobiales</taxon>
        <taxon>Phyllobacteriaceae</taxon>
        <taxon>Mesorhizobium</taxon>
    </lineage>
</organism>
<proteinExistence type="predicted"/>
<name>A0ABU4YSQ3_9HYPH</name>